<reference evidence="1 2" key="1">
    <citation type="journal article" date="2019" name="Commun. Biol.">
        <title>The bagworm genome reveals a unique fibroin gene that provides high tensile strength.</title>
        <authorList>
            <person name="Kono N."/>
            <person name="Nakamura H."/>
            <person name="Ohtoshi R."/>
            <person name="Tomita M."/>
            <person name="Numata K."/>
            <person name="Arakawa K."/>
        </authorList>
    </citation>
    <scope>NUCLEOTIDE SEQUENCE [LARGE SCALE GENOMIC DNA]</scope>
</reference>
<organism evidence="1 2">
    <name type="scientific">Eumeta variegata</name>
    <name type="common">Bagworm moth</name>
    <name type="synonym">Eumeta japonica</name>
    <dbReference type="NCBI Taxonomy" id="151549"/>
    <lineage>
        <taxon>Eukaryota</taxon>
        <taxon>Metazoa</taxon>
        <taxon>Ecdysozoa</taxon>
        <taxon>Arthropoda</taxon>
        <taxon>Hexapoda</taxon>
        <taxon>Insecta</taxon>
        <taxon>Pterygota</taxon>
        <taxon>Neoptera</taxon>
        <taxon>Endopterygota</taxon>
        <taxon>Lepidoptera</taxon>
        <taxon>Glossata</taxon>
        <taxon>Ditrysia</taxon>
        <taxon>Tineoidea</taxon>
        <taxon>Psychidae</taxon>
        <taxon>Oiketicinae</taxon>
        <taxon>Eumeta</taxon>
    </lineage>
</organism>
<dbReference type="OrthoDB" id="7925836at2759"/>
<keyword evidence="2" id="KW-1185">Reference proteome</keyword>
<comment type="caution">
    <text evidence="1">The sequence shown here is derived from an EMBL/GenBank/DDBJ whole genome shotgun (WGS) entry which is preliminary data.</text>
</comment>
<dbReference type="Proteomes" id="UP000299102">
    <property type="component" value="Unassembled WGS sequence"/>
</dbReference>
<dbReference type="AlphaFoldDB" id="A0A4C1T4Y4"/>
<dbReference type="EMBL" id="BGZK01004530">
    <property type="protein sequence ID" value="GBP09482.1"/>
    <property type="molecule type" value="Genomic_DNA"/>
</dbReference>
<name>A0A4C1T4Y4_EUMVA</name>
<proteinExistence type="predicted"/>
<protein>
    <submittedName>
        <fullName evidence="1">Uncharacterized protein</fullName>
    </submittedName>
</protein>
<evidence type="ECO:0000313" key="1">
    <source>
        <dbReference type="EMBL" id="GBP09482.1"/>
    </source>
</evidence>
<accession>A0A4C1T4Y4</accession>
<sequence>MEEVCKENVNEKNLDKKTPLELTRPVRMRFKENRLRYLQAQIDFQNTQLNEVLQETESQRQYLRDVKQRNF</sequence>
<evidence type="ECO:0000313" key="2">
    <source>
        <dbReference type="Proteomes" id="UP000299102"/>
    </source>
</evidence>
<gene>
    <name evidence="1" type="ORF">EVAR_72046_1</name>
</gene>